<name>G0ULN9_TRYCI</name>
<gene>
    <name evidence="1" type="ORF">TCIL3000_4_4090</name>
</gene>
<evidence type="ECO:0000313" key="1">
    <source>
        <dbReference type="EMBL" id="CCC90294.1"/>
    </source>
</evidence>
<sequence length="113" mass="12882">MFMFAFRTTEGWKDSITCRTQCLRSIINEAPPGHHASSVINHKRKGRGRSVLIEAWRCLRVLTVRVPLRLSCRYAQMRVGIYFYALINVFSPTPGVDPLPTFSFPNVMGHRSG</sequence>
<accession>G0ULN9</accession>
<dbReference type="EMBL" id="HE575317">
    <property type="protein sequence ID" value="CCC90294.1"/>
    <property type="molecule type" value="Genomic_DNA"/>
</dbReference>
<organism evidence="1">
    <name type="scientific">Trypanosoma congolense (strain IL3000)</name>
    <dbReference type="NCBI Taxonomy" id="1068625"/>
    <lineage>
        <taxon>Eukaryota</taxon>
        <taxon>Discoba</taxon>
        <taxon>Euglenozoa</taxon>
        <taxon>Kinetoplastea</taxon>
        <taxon>Metakinetoplastina</taxon>
        <taxon>Trypanosomatida</taxon>
        <taxon>Trypanosomatidae</taxon>
        <taxon>Trypanosoma</taxon>
        <taxon>Nannomonas</taxon>
    </lineage>
</organism>
<protein>
    <submittedName>
        <fullName evidence="1">Uncharacterized protein</fullName>
    </submittedName>
</protein>
<proteinExistence type="predicted"/>
<reference evidence="1" key="1">
    <citation type="journal article" date="2012" name="Proc. Natl. Acad. Sci. U.S.A.">
        <title>Antigenic diversity is generated by distinct evolutionary mechanisms in African trypanosome species.</title>
        <authorList>
            <person name="Jackson A.P."/>
            <person name="Berry A."/>
            <person name="Aslett M."/>
            <person name="Allison H.C."/>
            <person name="Burton P."/>
            <person name="Vavrova-Anderson J."/>
            <person name="Brown R."/>
            <person name="Browne H."/>
            <person name="Corton N."/>
            <person name="Hauser H."/>
            <person name="Gamble J."/>
            <person name="Gilderthorp R."/>
            <person name="Marcello L."/>
            <person name="McQuillan J."/>
            <person name="Otto T.D."/>
            <person name="Quail M.A."/>
            <person name="Sanders M.J."/>
            <person name="van Tonder A."/>
            <person name="Ginger M.L."/>
            <person name="Field M.C."/>
            <person name="Barry J.D."/>
            <person name="Hertz-Fowler C."/>
            <person name="Berriman M."/>
        </authorList>
    </citation>
    <scope>NUCLEOTIDE SEQUENCE</scope>
    <source>
        <strain evidence="1">IL3000</strain>
    </source>
</reference>
<dbReference type="AlphaFoldDB" id="G0ULN9"/>